<dbReference type="InterPro" id="IPR000623">
    <property type="entry name" value="Shikimate_kinase/TSH1"/>
</dbReference>
<keyword evidence="11" id="KW-0479">Metal-binding</keyword>
<feature type="binding site" evidence="11">
    <location>
        <position position="15"/>
    </location>
    <ligand>
        <name>Mg(2+)</name>
        <dbReference type="ChEBI" id="CHEBI:18420"/>
    </ligand>
</feature>
<evidence type="ECO:0000256" key="7">
    <source>
        <dbReference type="ARBA" id="ARBA00022777"/>
    </source>
</evidence>
<organism evidence="12 13">
    <name type="scientific">Pontibacillus chungwhensis BH030062</name>
    <dbReference type="NCBI Taxonomy" id="1385513"/>
    <lineage>
        <taxon>Bacteria</taxon>
        <taxon>Bacillati</taxon>
        <taxon>Bacillota</taxon>
        <taxon>Bacilli</taxon>
        <taxon>Bacillales</taxon>
        <taxon>Bacillaceae</taxon>
        <taxon>Pontibacillus</taxon>
    </lineage>
</organism>
<protein>
    <recommendedName>
        <fullName evidence="3 11">Shikimate kinase</fullName>
        <shortName evidence="11">SK</shortName>
        <ecNumber evidence="3 11">2.7.1.71</ecNumber>
    </recommendedName>
</protein>
<evidence type="ECO:0000256" key="3">
    <source>
        <dbReference type="ARBA" id="ARBA00012154"/>
    </source>
</evidence>
<dbReference type="GO" id="GO:0009423">
    <property type="term" value="P:chorismate biosynthetic process"/>
    <property type="evidence" value="ECO:0007669"/>
    <property type="project" value="UniProtKB-UniRule"/>
</dbReference>
<dbReference type="GO" id="GO:0005524">
    <property type="term" value="F:ATP binding"/>
    <property type="evidence" value="ECO:0007669"/>
    <property type="project" value="UniProtKB-UniRule"/>
</dbReference>
<evidence type="ECO:0000256" key="2">
    <source>
        <dbReference type="ARBA" id="ARBA00006997"/>
    </source>
</evidence>
<dbReference type="GO" id="GO:0009073">
    <property type="term" value="P:aromatic amino acid family biosynthetic process"/>
    <property type="evidence" value="ECO:0007669"/>
    <property type="project" value="UniProtKB-KW"/>
</dbReference>
<dbReference type="UniPathway" id="UPA00053">
    <property type="reaction ID" value="UER00088"/>
</dbReference>
<feature type="binding site" evidence="11">
    <location>
        <position position="33"/>
    </location>
    <ligand>
        <name>substrate</name>
    </ligand>
</feature>
<evidence type="ECO:0000256" key="5">
    <source>
        <dbReference type="ARBA" id="ARBA00022679"/>
    </source>
</evidence>
<comment type="caution">
    <text evidence="12">The sequence shown here is derived from an EMBL/GenBank/DDBJ whole genome shotgun (WGS) entry which is preliminary data.</text>
</comment>
<keyword evidence="9 11" id="KW-0057">Aromatic amino acid biosynthesis</keyword>
<dbReference type="PRINTS" id="PR01100">
    <property type="entry name" value="SHIKIMTKNASE"/>
</dbReference>
<keyword evidence="6 11" id="KW-0547">Nucleotide-binding</keyword>
<dbReference type="InterPro" id="IPR023000">
    <property type="entry name" value="Shikimate_kinase_CS"/>
</dbReference>
<comment type="function">
    <text evidence="11">Catalyzes the specific phosphorylation of the 3-hydroxyl group of shikimic acid using ATP as a cosubstrate.</text>
</comment>
<dbReference type="GO" id="GO:0000287">
    <property type="term" value="F:magnesium ion binding"/>
    <property type="evidence" value="ECO:0007669"/>
    <property type="project" value="UniProtKB-UniRule"/>
</dbReference>
<keyword evidence="4 11" id="KW-0028">Amino-acid biosynthesis</keyword>
<evidence type="ECO:0000256" key="9">
    <source>
        <dbReference type="ARBA" id="ARBA00023141"/>
    </source>
</evidence>
<evidence type="ECO:0000313" key="12">
    <source>
        <dbReference type="EMBL" id="KGP91945.1"/>
    </source>
</evidence>
<feature type="binding site" evidence="11">
    <location>
        <begin position="11"/>
        <end position="16"/>
    </location>
    <ligand>
        <name>ATP</name>
        <dbReference type="ChEBI" id="CHEBI:30616"/>
    </ligand>
</feature>
<dbReference type="InterPro" id="IPR031322">
    <property type="entry name" value="Shikimate/glucono_kinase"/>
</dbReference>
<name>A0A0A2VE70_9BACI</name>
<keyword evidence="8 11" id="KW-0067">ATP-binding</keyword>
<keyword evidence="11" id="KW-0963">Cytoplasm</keyword>
<dbReference type="GO" id="GO:0004765">
    <property type="term" value="F:shikimate kinase activity"/>
    <property type="evidence" value="ECO:0007669"/>
    <property type="project" value="UniProtKB-UniRule"/>
</dbReference>
<keyword evidence="13" id="KW-1185">Reference proteome</keyword>
<dbReference type="PANTHER" id="PTHR21087:SF16">
    <property type="entry name" value="SHIKIMATE KINASE 1, CHLOROPLASTIC"/>
    <property type="match status" value="1"/>
</dbReference>
<dbReference type="eggNOG" id="COG0703">
    <property type="taxonomic scope" value="Bacteria"/>
</dbReference>
<keyword evidence="7 11" id="KW-0418">Kinase</keyword>
<dbReference type="CDD" id="cd00464">
    <property type="entry name" value="SK"/>
    <property type="match status" value="1"/>
</dbReference>
<dbReference type="InterPro" id="IPR027417">
    <property type="entry name" value="P-loop_NTPase"/>
</dbReference>
<keyword evidence="5 11" id="KW-0808">Transferase</keyword>
<comment type="pathway">
    <text evidence="1 11">Metabolic intermediate biosynthesis; chorismate biosynthesis; chorismate from D-erythrose 4-phosphate and phosphoenolpyruvate: step 5/7.</text>
</comment>
<comment type="catalytic activity">
    <reaction evidence="10 11">
        <text>shikimate + ATP = 3-phosphoshikimate + ADP + H(+)</text>
        <dbReference type="Rhea" id="RHEA:13121"/>
        <dbReference type="ChEBI" id="CHEBI:15378"/>
        <dbReference type="ChEBI" id="CHEBI:30616"/>
        <dbReference type="ChEBI" id="CHEBI:36208"/>
        <dbReference type="ChEBI" id="CHEBI:145989"/>
        <dbReference type="ChEBI" id="CHEBI:456216"/>
        <dbReference type="EC" id="2.7.1.71"/>
    </reaction>
</comment>
<sequence length="164" mass="18515">MKNIYLIGFMGSGKSSVGKQLAERLQKPFIDLDQFIEEKNEKSIPDIFAEGGEASFREYEAEALNSVKNKGAVIATGGGIIETTGNQVVMESSGKIIYLHTDFDSIIERLQDDPNRPLWNQDHKKRHALFEKRLPTYKEWADVTVNTTDRTVDEIVVQVVDVIK</sequence>
<evidence type="ECO:0000256" key="4">
    <source>
        <dbReference type="ARBA" id="ARBA00022605"/>
    </source>
</evidence>
<comment type="subcellular location">
    <subcellularLocation>
        <location evidence="11">Cytoplasm</location>
    </subcellularLocation>
</comment>
<dbReference type="STRING" id="1385513.N780_16500"/>
<dbReference type="HAMAP" id="MF_00109">
    <property type="entry name" value="Shikimate_kinase"/>
    <property type="match status" value="1"/>
</dbReference>
<feature type="binding site" evidence="11">
    <location>
        <position position="78"/>
    </location>
    <ligand>
        <name>substrate</name>
    </ligand>
</feature>
<feature type="binding site" evidence="11">
    <location>
        <position position="57"/>
    </location>
    <ligand>
        <name>substrate</name>
    </ligand>
</feature>
<keyword evidence="11" id="KW-0460">Magnesium</keyword>
<dbReference type="PANTHER" id="PTHR21087">
    <property type="entry name" value="SHIKIMATE KINASE"/>
    <property type="match status" value="1"/>
</dbReference>
<proteinExistence type="inferred from homology"/>
<dbReference type="Gene3D" id="3.40.50.300">
    <property type="entry name" value="P-loop containing nucleotide triphosphate hydrolases"/>
    <property type="match status" value="1"/>
</dbReference>
<evidence type="ECO:0000256" key="1">
    <source>
        <dbReference type="ARBA" id="ARBA00004842"/>
    </source>
</evidence>
<feature type="binding site" evidence="11">
    <location>
        <position position="116"/>
    </location>
    <ligand>
        <name>ATP</name>
        <dbReference type="ChEBI" id="CHEBI:30616"/>
    </ligand>
</feature>
<dbReference type="Pfam" id="PF01202">
    <property type="entry name" value="SKI"/>
    <property type="match status" value="1"/>
</dbReference>
<dbReference type="EMBL" id="AVBG01000004">
    <property type="protein sequence ID" value="KGP91945.1"/>
    <property type="molecule type" value="Genomic_DNA"/>
</dbReference>
<gene>
    <name evidence="11" type="primary">aroK</name>
    <name evidence="12" type="ORF">N780_16500</name>
</gene>
<comment type="cofactor">
    <cofactor evidence="11">
        <name>Mg(2+)</name>
        <dbReference type="ChEBI" id="CHEBI:18420"/>
    </cofactor>
    <text evidence="11">Binds 1 Mg(2+) ion per subunit.</text>
</comment>
<evidence type="ECO:0000313" key="13">
    <source>
        <dbReference type="Proteomes" id="UP000030153"/>
    </source>
</evidence>
<dbReference type="SUPFAM" id="SSF52540">
    <property type="entry name" value="P-loop containing nucleoside triphosphate hydrolases"/>
    <property type="match status" value="1"/>
</dbReference>
<dbReference type="OrthoDB" id="9800332at2"/>
<dbReference type="GO" id="GO:0008652">
    <property type="term" value="P:amino acid biosynthetic process"/>
    <property type="evidence" value="ECO:0007669"/>
    <property type="project" value="UniProtKB-KW"/>
</dbReference>
<comment type="similarity">
    <text evidence="2 11">Belongs to the shikimate kinase family.</text>
</comment>
<dbReference type="EC" id="2.7.1.71" evidence="3 11"/>
<accession>A0A0A2VE70</accession>
<dbReference type="PROSITE" id="PS01128">
    <property type="entry name" value="SHIKIMATE_KINASE"/>
    <property type="match status" value="1"/>
</dbReference>
<dbReference type="Proteomes" id="UP000030153">
    <property type="component" value="Unassembled WGS sequence"/>
</dbReference>
<evidence type="ECO:0000256" key="11">
    <source>
        <dbReference type="HAMAP-Rule" id="MF_00109"/>
    </source>
</evidence>
<evidence type="ECO:0000256" key="10">
    <source>
        <dbReference type="ARBA" id="ARBA00048567"/>
    </source>
</evidence>
<reference evidence="12 13" key="1">
    <citation type="submission" date="2013-08" db="EMBL/GenBank/DDBJ databases">
        <title>Genome of Pontibacillus chungwhensis.</title>
        <authorList>
            <person name="Wang Q."/>
            <person name="Wang G."/>
        </authorList>
    </citation>
    <scope>NUCLEOTIDE SEQUENCE [LARGE SCALE GENOMIC DNA]</scope>
    <source>
        <strain evidence="12 13">BH030062</strain>
    </source>
</reference>
<evidence type="ECO:0000256" key="6">
    <source>
        <dbReference type="ARBA" id="ARBA00022741"/>
    </source>
</evidence>
<comment type="subunit">
    <text evidence="11">Monomer.</text>
</comment>
<feature type="binding site" evidence="11">
    <location>
        <position position="133"/>
    </location>
    <ligand>
        <name>substrate</name>
    </ligand>
</feature>
<evidence type="ECO:0000256" key="8">
    <source>
        <dbReference type="ARBA" id="ARBA00022840"/>
    </source>
</evidence>
<feature type="binding site" evidence="11">
    <location>
        <position position="150"/>
    </location>
    <ligand>
        <name>ATP</name>
        <dbReference type="ChEBI" id="CHEBI:30616"/>
    </ligand>
</feature>
<dbReference type="RefSeq" id="WP_036782097.1">
    <property type="nucleotide sequence ID" value="NZ_AVBG01000004.1"/>
</dbReference>
<dbReference type="AlphaFoldDB" id="A0A0A2VE70"/>
<dbReference type="GO" id="GO:0005829">
    <property type="term" value="C:cytosol"/>
    <property type="evidence" value="ECO:0007669"/>
    <property type="project" value="TreeGrafter"/>
</dbReference>